<reference evidence="4" key="2">
    <citation type="submission" date="2015-11" db="EMBL/GenBank/DDBJ databases">
        <authorList>
            <person name="Zhang Y."/>
            <person name="Guo Z."/>
        </authorList>
    </citation>
    <scope>NUCLEOTIDE SEQUENCE</scope>
    <source>
        <strain evidence="4">1</strain>
    </source>
</reference>
<reference evidence="5" key="3">
    <citation type="journal article" date="2016" name="Genome Announc.">
        <title>Revised genome sequence of the purple photosynthetic bacterium Blastochloris viridis.</title>
        <authorList>
            <person name="Liu L.N."/>
            <person name="Faulkner M."/>
            <person name="Liu X."/>
            <person name="Huang F."/>
            <person name="Darby A.C."/>
            <person name="Hall N."/>
        </authorList>
    </citation>
    <scope>NUCLEOTIDE SEQUENCE [LARGE SCALE GENOMIC DNA]</scope>
    <source>
        <strain evidence="5">ATCC 19567 / DSM 133 / F</strain>
    </source>
</reference>
<dbReference type="OrthoDB" id="7161040at2"/>
<evidence type="ECO:0000313" key="3">
    <source>
        <dbReference type="EMBL" id="BAR99905.1"/>
    </source>
</evidence>
<dbReference type="KEGG" id="bvr:BVIR_2397"/>
<dbReference type="EMBL" id="LN907867">
    <property type="protein sequence ID" value="CUU42828.1"/>
    <property type="molecule type" value="Genomic_DNA"/>
</dbReference>
<dbReference type="STRING" id="1079.BVIR_2397"/>
<dbReference type="SUPFAM" id="SSF49503">
    <property type="entry name" value="Cupredoxins"/>
    <property type="match status" value="1"/>
</dbReference>
<evidence type="ECO:0000313" key="5">
    <source>
        <dbReference type="Proteomes" id="UP000065734"/>
    </source>
</evidence>
<dbReference type="InterPro" id="IPR008972">
    <property type="entry name" value="Cupredoxin"/>
</dbReference>
<dbReference type="InterPro" id="IPR028096">
    <property type="entry name" value="EfeO_Cupredoxin"/>
</dbReference>
<protein>
    <submittedName>
        <fullName evidence="3">Putative exported protein</fullName>
    </submittedName>
</protein>
<evidence type="ECO:0000256" key="1">
    <source>
        <dbReference type="SAM" id="SignalP"/>
    </source>
</evidence>
<name>A0A0H5BCI1_BLAVI</name>
<evidence type="ECO:0000313" key="4">
    <source>
        <dbReference type="EMBL" id="CUU42828.1"/>
    </source>
</evidence>
<feature type="chain" id="PRO_5014229108" evidence="1">
    <location>
        <begin position="33"/>
        <end position="120"/>
    </location>
</feature>
<dbReference type="Pfam" id="PF13473">
    <property type="entry name" value="Cupredoxin_1"/>
    <property type="match status" value="1"/>
</dbReference>
<dbReference type="PATRIC" id="fig|1079.6.peg.2503"/>
<keyword evidence="1" id="KW-0732">Signal</keyword>
<feature type="signal peptide" evidence="1">
    <location>
        <begin position="1"/>
        <end position="32"/>
    </location>
</feature>
<dbReference type="EMBL" id="AP014854">
    <property type="protein sequence ID" value="BAR99905.1"/>
    <property type="molecule type" value="Genomic_DNA"/>
</dbReference>
<dbReference type="Gene3D" id="2.60.40.420">
    <property type="entry name" value="Cupredoxins - blue copper proteins"/>
    <property type="match status" value="1"/>
</dbReference>
<accession>A0A0H5BCI1</accession>
<reference evidence="3" key="1">
    <citation type="journal article" date="2015" name="Genome Announc.">
        <title>Complete Genome Sequence of the Bacteriochlorophyll b-Producing Photosynthetic Bacterium Blastochloris viridis.</title>
        <authorList>
            <person name="Tsukatani Y."/>
            <person name="Hirose Y."/>
            <person name="Harada J."/>
            <person name="Misawa N."/>
            <person name="Mori K."/>
            <person name="Inoue K."/>
            <person name="Tamiaki H."/>
        </authorList>
    </citation>
    <scope>NUCLEOTIDE SEQUENCE [LARGE SCALE GENOMIC DNA]</scope>
    <source>
        <strain evidence="3">DSM 133</strain>
    </source>
</reference>
<dbReference type="Proteomes" id="UP000065734">
    <property type="component" value="Chromosome I"/>
</dbReference>
<keyword evidence="5" id="KW-1185">Reference proteome</keyword>
<sequence>MALGSPALVSRLLAGFVAATLVVAATSVPARADDPVFRIEFSDGKMTPQRLDVPANTRFKLELVNSGTTPAEFESVELRKEKVIAPGVTTSMVIKNLDPGEYHFFDDFHLDTPPALLVAK</sequence>
<dbReference type="RefSeq" id="WP_055037814.1">
    <property type="nucleotide sequence ID" value="NZ_AP014854.2"/>
</dbReference>
<gene>
    <name evidence="3" type="ORF">BV133_2312</name>
    <name evidence="4" type="ORF">BVIRIDIS_18430</name>
</gene>
<proteinExistence type="predicted"/>
<organism evidence="4 5">
    <name type="scientific">Blastochloris viridis</name>
    <name type="common">Rhodopseudomonas viridis</name>
    <dbReference type="NCBI Taxonomy" id="1079"/>
    <lineage>
        <taxon>Bacteria</taxon>
        <taxon>Pseudomonadati</taxon>
        <taxon>Pseudomonadota</taxon>
        <taxon>Alphaproteobacteria</taxon>
        <taxon>Hyphomicrobiales</taxon>
        <taxon>Blastochloridaceae</taxon>
        <taxon>Blastochloris</taxon>
    </lineage>
</organism>
<evidence type="ECO:0000259" key="2">
    <source>
        <dbReference type="Pfam" id="PF13473"/>
    </source>
</evidence>
<dbReference type="AlphaFoldDB" id="A0A0H5BCI1"/>
<feature type="domain" description="EfeO-type cupredoxin-like" evidence="2">
    <location>
        <begin position="17"/>
        <end position="118"/>
    </location>
</feature>